<feature type="compositionally biased region" description="Polar residues" evidence="1">
    <location>
        <begin position="32"/>
        <end position="43"/>
    </location>
</feature>
<dbReference type="EMBL" id="JBBPFD010000011">
    <property type="protein sequence ID" value="KAK7906616.1"/>
    <property type="molecule type" value="Genomic_DNA"/>
</dbReference>
<proteinExistence type="predicted"/>
<feature type="region of interest" description="Disordered" evidence="1">
    <location>
        <begin position="1"/>
        <end position="51"/>
    </location>
</feature>
<organism evidence="2 3">
    <name type="scientific">Mugilogobius chulae</name>
    <name type="common">yellowstripe goby</name>
    <dbReference type="NCBI Taxonomy" id="88201"/>
    <lineage>
        <taxon>Eukaryota</taxon>
        <taxon>Metazoa</taxon>
        <taxon>Chordata</taxon>
        <taxon>Craniata</taxon>
        <taxon>Vertebrata</taxon>
        <taxon>Euteleostomi</taxon>
        <taxon>Actinopterygii</taxon>
        <taxon>Neopterygii</taxon>
        <taxon>Teleostei</taxon>
        <taxon>Neoteleostei</taxon>
        <taxon>Acanthomorphata</taxon>
        <taxon>Gobiaria</taxon>
        <taxon>Gobiiformes</taxon>
        <taxon>Gobioidei</taxon>
        <taxon>Gobiidae</taxon>
        <taxon>Gobionellinae</taxon>
        <taxon>Mugilogobius</taxon>
    </lineage>
</organism>
<comment type="caution">
    <text evidence="2">The sequence shown here is derived from an EMBL/GenBank/DDBJ whole genome shotgun (WGS) entry which is preliminary data.</text>
</comment>
<evidence type="ECO:0000313" key="3">
    <source>
        <dbReference type="Proteomes" id="UP001460270"/>
    </source>
</evidence>
<feature type="compositionally biased region" description="Basic and acidic residues" evidence="1">
    <location>
        <begin position="1"/>
        <end position="31"/>
    </location>
</feature>
<gene>
    <name evidence="2" type="ORF">WMY93_015228</name>
</gene>
<keyword evidence="3" id="KW-1185">Reference proteome</keyword>
<protein>
    <submittedName>
        <fullName evidence="2">Uncharacterized protein</fullName>
    </submittedName>
</protein>
<reference evidence="3" key="1">
    <citation type="submission" date="2024-04" db="EMBL/GenBank/DDBJ databases">
        <title>Salinicola lusitanus LLJ914,a marine bacterium isolated from the Okinawa Trough.</title>
        <authorList>
            <person name="Li J."/>
        </authorList>
    </citation>
    <scope>NUCLEOTIDE SEQUENCE [LARGE SCALE GENOMIC DNA]</scope>
</reference>
<dbReference type="AlphaFoldDB" id="A0AAW0NZV3"/>
<name>A0AAW0NZV3_9GOBI</name>
<sequence length="97" mass="10939">MFSEKRQESLAADLTKDRKTSVKHSSEKESQQKPPSVGSTSDSTQKKKTGQKYFQCVYVPGKGGAFPRRPFTPAMPVMMSPAFRSMLEQHERESGRQ</sequence>
<dbReference type="Proteomes" id="UP001460270">
    <property type="component" value="Unassembled WGS sequence"/>
</dbReference>
<accession>A0AAW0NZV3</accession>
<evidence type="ECO:0000313" key="2">
    <source>
        <dbReference type="EMBL" id="KAK7906616.1"/>
    </source>
</evidence>
<evidence type="ECO:0000256" key="1">
    <source>
        <dbReference type="SAM" id="MobiDB-lite"/>
    </source>
</evidence>